<protein>
    <submittedName>
        <fullName evidence="2">RNA-binding domain-containing protein</fullName>
    </submittedName>
</protein>
<keyword evidence="3" id="KW-1185">Reference proteome</keyword>
<accession>A0ABV6S1J8</accession>
<evidence type="ECO:0000313" key="3">
    <source>
        <dbReference type="Proteomes" id="UP001589858"/>
    </source>
</evidence>
<dbReference type="EMBL" id="JBHLTM010000004">
    <property type="protein sequence ID" value="MFC0683110.1"/>
    <property type="molecule type" value="Genomic_DNA"/>
</dbReference>
<dbReference type="RefSeq" id="WP_267224775.1">
    <property type="nucleotide sequence ID" value="NZ_JAPCWC010000044.1"/>
</dbReference>
<dbReference type="Proteomes" id="UP001589858">
    <property type="component" value="Unassembled WGS sequence"/>
</dbReference>
<gene>
    <name evidence="2" type="ORF">ACFFF8_00725</name>
</gene>
<reference evidence="2 3" key="1">
    <citation type="submission" date="2024-09" db="EMBL/GenBank/DDBJ databases">
        <authorList>
            <person name="Sun Q."/>
            <person name="Mori K."/>
        </authorList>
    </citation>
    <scope>NUCLEOTIDE SEQUENCE [LARGE SCALE GENOMIC DNA]</scope>
    <source>
        <strain evidence="2 3">CICC 11035S</strain>
    </source>
</reference>
<sequence length="465" mass="51506">MIWEDIYRQIRNGEGSATAFVPAAESIEEIASTVSAFLNTHGGVVFVGVGPGGRILGVSQDLAADELRRSLEEQLRAAITPKALFTLSVDVETDRPIITVEVPQGRDGPYAAFNQYYRRDGAQTLAFDNTTLDQFFRERSIEAQRWERRPSASLDDEDLAPGEIPLLVEDASRTGRFDFSGSTDEMAVLQRLGLTSGGMYTQGADVLFAKSPELRHPQCRVRLILYASDKVGDTFIDDRWIVGPLGQVFYQVVERLSSVVRIQAKFPADNPRREDLPTYSMAALREGVVNALAHRDYSSFSSGVTISVYPSRIEIWNAGQLPPSLKIADLRKNHPSIPTNPDIAFVLYLRGLMDRLGRGTQKIILGSKESGARAPKWESKASGITLTIYSGDLAAIEPLALHPRQAVVLQTLRPGDAIRTSEYMVQAEVSERQARRDLAALEEFGFLEKIGSARATSYRRTEREL</sequence>
<dbReference type="Gene3D" id="3.30.950.30">
    <property type="entry name" value="Schlafen, AAA domain"/>
    <property type="match status" value="1"/>
</dbReference>
<dbReference type="PANTHER" id="PTHR30595:SF6">
    <property type="entry name" value="SCHLAFEN ALBA-2 DOMAIN-CONTAINING PROTEIN"/>
    <property type="match status" value="1"/>
</dbReference>
<evidence type="ECO:0000313" key="2">
    <source>
        <dbReference type="EMBL" id="MFC0683110.1"/>
    </source>
</evidence>
<name>A0ABV6S1J8_9SPHN</name>
<feature type="domain" description="Schlafen AlbA-2" evidence="1">
    <location>
        <begin position="28"/>
        <end position="125"/>
    </location>
</feature>
<dbReference type="SUPFAM" id="SSF46785">
    <property type="entry name" value="Winged helix' DNA-binding domain"/>
    <property type="match status" value="1"/>
</dbReference>
<dbReference type="Pfam" id="PF13749">
    <property type="entry name" value="HATPase_c_4"/>
    <property type="match status" value="1"/>
</dbReference>
<dbReference type="InterPro" id="IPR036388">
    <property type="entry name" value="WH-like_DNA-bd_sf"/>
</dbReference>
<evidence type="ECO:0000259" key="1">
    <source>
        <dbReference type="Pfam" id="PF04326"/>
    </source>
</evidence>
<comment type="caution">
    <text evidence="2">The sequence shown here is derived from an EMBL/GenBank/DDBJ whole genome shotgun (WGS) entry which is preliminary data.</text>
</comment>
<dbReference type="InterPro" id="IPR036390">
    <property type="entry name" value="WH_DNA-bd_sf"/>
</dbReference>
<organism evidence="2 3">
    <name type="scientific">Novosphingobium clariflavum</name>
    <dbReference type="NCBI Taxonomy" id="2029884"/>
    <lineage>
        <taxon>Bacteria</taxon>
        <taxon>Pseudomonadati</taxon>
        <taxon>Pseudomonadota</taxon>
        <taxon>Alphaproteobacteria</taxon>
        <taxon>Sphingomonadales</taxon>
        <taxon>Sphingomonadaceae</taxon>
        <taxon>Novosphingobium</taxon>
    </lineage>
</organism>
<dbReference type="InterPro" id="IPR007421">
    <property type="entry name" value="Schlafen_AlbA_2_dom"/>
</dbReference>
<dbReference type="Pfam" id="PF04326">
    <property type="entry name" value="SLFN_AlbA_2"/>
    <property type="match status" value="1"/>
</dbReference>
<dbReference type="InterPro" id="IPR038461">
    <property type="entry name" value="Schlafen_AlbA_2_dom_sf"/>
</dbReference>
<proteinExistence type="predicted"/>
<dbReference type="InterPro" id="IPR038475">
    <property type="entry name" value="RecG_C_sf"/>
</dbReference>
<dbReference type="Gene3D" id="3.30.565.60">
    <property type="match status" value="1"/>
</dbReference>
<dbReference type="Gene3D" id="1.10.10.10">
    <property type="entry name" value="Winged helix-like DNA-binding domain superfamily/Winged helix DNA-binding domain"/>
    <property type="match status" value="1"/>
</dbReference>
<dbReference type="PANTHER" id="PTHR30595">
    <property type="entry name" value="GLPR-RELATED TRANSCRIPTIONAL REPRESSOR"/>
    <property type="match status" value="1"/>
</dbReference>